<dbReference type="PANTHER" id="PTHR43673:SF10">
    <property type="entry name" value="NADH DEHYDROGENASE_NAD(P)H NITROREDUCTASE XCC3605-RELATED"/>
    <property type="match status" value="1"/>
</dbReference>
<dbReference type="Pfam" id="PF00881">
    <property type="entry name" value="Nitroreductase"/>
    <property type="match status" value="2"/>
</dbReference>
<sequence length="192" mass="22506">MKATKEDIFKIRKPQPRYSVIKEIEERFSPRHFSSQPIPEKDISSIFEAARWTPSGWNFQPWYFYWAKKGEQSFEKIVSCLGEYNRYAEKAPILVVACFIEKVKGRKAYFRHDLGAAVMSLTLQAQHLGYYTRQMGEFDEKKLIKLLNIEKAHNPFVIIALGKLGDYAVIDQSLLKRELDPRPRKEDFAKKI</sequence>
<feature type="domain" description="Nitroreductase" evidence="3">
    <location>
        <begin position="24"/>
        <end position="73"/>
    </location>
</feature>
<dbReference type="CDD" id="cd02138">
    <property type="entry name" value="TdsD-like"/>
    <property type="match status" value="1"/>
</dbReference>
<proteinExistence type="inferred from homology"/>
<gene>
    <name evidence="4" type="ORF">US40_C0003G0005</name>
</gene>
<dbReference type="InterPro" id="IPR029479">
    <property type="entry name" value="Nitroreductase"/>
</dbReference>
<keyword evidence="2" id="KW-0560">Oxidoreductase</keyword>
<dbReference type="AlphaFoldDB" id="A0A0G0G4X7"/>
<name>A0A0G0G4X7_9BACT</name>
<evidence type="ECO:0000256" key="1">
    <source>
        <dbReference type="ARBA" id="ARBA00007118"/>
    </source>
</evidence>
<dbReference type="InterPro" id="IPR000415">
    <property type="entry name" value="Nitroreductase-like"/>
</dbReference>
<accession>A0A0G0G4X7</accession>
<dbReference type="EMBL" id="LBSV01000003">
    <property type="protein sequence ID" value="KKQ26153.1"/>
    <property type="molecule type" value="Genomic_DNA"/>
</dbReference>
<dbReference type="GO" id="GO:0016491">
    <property type="term" value="F:oxidoreductase activity"/>
    <property type="evidence" value="ECO:0007669"/>
    <property type="project" value="UniProtKB-KW"/>
</dbReference>
<evidence type="ECO:0000313" key="5">
    <source>
        <dbReference type="Proteomes" id="UP000034917"/>
    </source>
</evidence>
<evidence type="ECO:0000259" key="3">
    <source>
        <dbReference type="Pfam" id="PF00881"/>
    </source>
</evidence>
<evidence type="ECO:0000256" key="2">
    <source>
        <dbReference type="ARBA" id="ARBA00023002"/>
    </source>
</evidence>
<protein>
    <submittedName>
        <fullName evidence="4">Nitroreductase</fullName>
    </submittedName>
</protein>
<dbReference type="Gene3D" id="3.40.109.10">
    <property type="entry name" value="NADH Oxidase"/>
    <property type="match status" value="1"/>
</dbReference>
<reference evidence="4 5" key="1">
    <citation type="journal article" date="2015" name="Nature">
        <title>rRNA introns, odd ribosomes, and small enigmatic genomes across a large radiation of phyla.</title>
        <authorList>
            <person name="Brown C.T."/>
            <person name="Hug L.A."/>
            <person name="Thomas B.C."/>
            <person name="Sharon I."/>
            <person name="Castelle C.J."/>
            <person name="Singh A."/>
            <person name="Wilkins M.J."/>
            <person name="Williams K.H."/>
            <person name="Banfield J.F."/>
        </authorList>
    </citation>
    <scope>NUCLEOTIDE SEQUENCE [LARGE SCALE GENOMIC DNA]</scope>
</reference>
<evidence type="ECO:0000313" key="4">
    <source>
        <dbReference type="EMBL" id="KKQ26153.1"/>
    </source>
</evidence>
<organism evidence="4 5">
    <name type="scientific">Candidatus Roizmanbacteria bacterium GW2011_GWC2_37_13</name>
    <dbReference type="NCBI Taxonomy" id="1618486"/>
    <lineage>
        <taxon>Bacteria</taxon>
        <taxon>Candidatus Roizmaniibacteriota</taxon>
    </lineage>
</organism>
<comment type="similarity">
    <text evidence="1">Belongs to the nitroreductase family.</text>
</comment>
<dbReference type="Proteomes" id="UP000034917">
    <property type="component" value="Unassembled WGS sequence"/>
</dbReference>
<comment type="caution">
    <text evidence="4">The sequence shown here is derived from an EMBL/GenBank/DDBJ whole genome shotgun (WGS) entry which is preliminary data.</text>
</comment>
<dbReference type="SUPFAM" id="SSF55469">
    <property type="entry name" value="FMN-dependent nitroreductase-like"/>
    <property type="match status" value="1"/>
</dbReference>
<dbReference type="PANTHER" id="PTHR43673">
    <property type="entry name" value="NAD(P)H NITROREDUCTASE YDGI-RELATED"/>
    <property type="match status" value="1"/>
</dbReference>
<feature type="domain" description="Nitroreductase" evidence="3">
    <location>
        <begin position="89"/>
        <end position="163"/>
    </location>
</feature>